<sequence length="124" mass="14661">RSPQAFVISPDLKDLGVRQQEFQIELRRQLDNAREQLQWDTEKVRKARQKVEIRTEEIRGDADTDVVARAKSVLIFVDDEGHITLEIEEDGVSKKYEFNSREDFQKSKPELYERFRKHLESSTP</sequence>
<protein>
    <submittedName>
        <fullName evidence="1">Uncharacterized protein</fullName>
    </submittedName>
</protein>
<feature type="non-terminal residue" evidence="1">
    <location>
        <position position="1"/>
    </location>
</feature>
<proteinExistence type="predicted"/>
<evidence type="ECO:0000313" key="1">
    <source>
        <dbReference type="EMBL" id="GAG52051.1"/>
    </source>
</evidence>
<dbReference type="EMBL" id="BARS01056172">
    <property type="protein sequence ID" value="GAG52051.1"/>
    <property type="molecule type" value="Genomic_DNA"/>
</dbReference>
<organism evidence="1">
    <name type="scientific">marine sediment metagenome</name>
    <dbReference type="NCBI Taxonomy" id="412755"/>
    <lineage>
        <taxon>unclassified sequences</taxon>
        <taxon>metagenomes</taxon>
        <taxon>ecological metagenomes</taxon>
    </lineage>
</organism>
<reference evidence="1" key="1">
    <citation type="journal article" date="2014" name="Front. Microbiol.">
        <title>High frequency of phylogenetically diverse reductive dehalogenase-homologous genes in deep subseafloor sedimentary metagenomes.</title>
        <authorList>
            <person name="Kawai M."/>
            <person name="Futagami T."/>
            <person name="Toyoda A."/>
            <person name="Takaki Y."/>
            <person name="Nishi S."/>
            <person name="Hori S."/>
            <person name="Arai W."/>
            <person name="Tsubouchi T."/>
            <person name="Morono Y."/>
            <person name="Uchiyama I."/>
            <person name="Ito T."/>
            <person name="Fujiyama A."/>
            <person name="Inagaki F."/>
            <person name="Takami H."/>
        </authorList>
    </citation>
    <scope>NUCLEOTIDE SEQUENCE</scope>
    <source>
        <strain evidence="1">Expedition CK06-06</strain>
    </source>
</reference>
<gene>
    <name evidence="1" type="ORF">S01H1_82802</name>
</gene>
<accession>X0ZVD9</accession>
<comment type="caution">
    <text evidence="1">The sequence shown here is derived from an EMBL/GenBank/DDBJ whole genome shotgun (WGS) entry which is preliminary data.</text>
</comment>
<dbReference type="AlphaFoldDB" id="X0ZVD9"/>
<name>X0ZVD9_9ZZZZ</name>